<proteinExistence type="predicted"/>
<evidence type="ECO:0008006" key="3">
    <source>
        <dbReference type="Google" id="ProtNLM"/>
    </source>
</evidence>
<dbReference type="EMBL" id="LUKF01000001">
    <property type="protein sequence ID" value="KYG70734.1"/>
    <property type="molecule type" value="Genomic_DNA"/>
</dbReference>
<dbReference type="RefSeq" id="WP_063242501.1">
    <property type="nucleotide sequence ID" value="NZ_LUKF01000001.1"/>
</dbReference>
<sequence length="289" mass="32193">MQNSTLDSSFVNRLKQILASRYGKGLQVRQLMDLAELSAEDVFTRGRDLHIPIRVNGSILGTAVVPSADDLNAEKRQGVAQLVRMVLEPAMYKWYLDQKESNLLELSKANLTLDNVALFGEDPLPSIDEILSDTELDLNEGLATELISQLIHLEGRSENTNKKVALQLHEITGRWAFVPFNDIKGQLHSAQDIAKMGAMTIFVENVEKLNAAEQELLMDYIAEERSSEEPLLITSSAVTLDELTRSDLASDLVDELSVNCFEVDRAPLTTQGLKEVLELFFMKDSTIDA</sequence>
<name>A0A150WWC5_BDEBC</name>
<dbReference type="Proteomes" id="UP000075391">
    <property type="component" value="Unassembled WGS sequence"/>
</dbReference>
<accession>A0A150WWC5</accession>
<protein>
    <recommendedName>
        <fullName evidence="3">Sigma-54 factor interaction domain-containing protein</fullName>
    </recommendedName>
</protein>
<dbReference type="AlphaFoldDB" id="A0A150WWC5"/>
<evidence type="ECO:0000313" key="2">
    <source>
        <dbReference type="Proteomes" id="UP000075391"/>
    </source>
</evidence>
<comment type="caution">
    <text evidence="1">The sequence shown here is derived from an EMBL/GenBank/DDBJ whole genome shotgun (WGS) entry which is preliminary data.</text>
</comment>
<dbReference type="OrthoDB" id="5291334at2"/>
<reference evidence="1 2" key="1">
    <citation type="submission" date="2016-03" db="EMBL/GenBank/DDBJ databases">
        <authorList>
            <person name="Ploux O."/>
        </authorList>
    </citation>
    <scope>NUCLEOTIDE SEQUENCE [LARGE SCALE GENOMIC DNA]</scope>
    <source>
        <strain evidence="1 2">BER2</strain>
    </source>
</reference>
<gene>
    <name evidence="1" type="ORF">AZI85_02030</name>
</gene>
<evidence type="ECO:0000313" key="1">
    <source>
        <dbReference type="EMBL" id="KYG70734.1"/>
    </source>
</evidence>
<organism evidence="1 2">
    <name type="scientific">Bdellovibrio bacteriovorus</name>
    <dbReference type="NCBI Taxonomy" id="959"/>
    <lineage>
        <taxon>Bacteria</taxon>
        <taxon>Pseudomonadati</taxon>
        <taxon>Bdellovibrionota</taxon>
        <taxon>Bdellovibrionia</taxon>
        <taxon>Bdellovibrionales</taxon>
        <taxon>Pseudobdellovibrionaceae</taxon>
        <taxon>Bdellovibrio</taxon>
    </lineage>
</organism>